<evidence type="ECO:0000313" key="4">
    <source>
        <dbReference type="EMBL" id="KNZ58079.1"/>
    </source>
</evidence>
<dbReference type="GO" id="GO:0005737">
    <property type="term" value="C:cytoplasm"/>
    <property type="evidence" value="ECO:0007669"/>
    <property type="project" value="TreeGrafter"/>
</dbReference>
<evidence type="ECO:0000256" key="1">
    <source>
        <dbReference type="ARBA" id="ARBA00022737"/>
    </source>
</evidence>
<dbReference type="Proteomes" id="UP000037035">
    <property type="component" value="Unassembled WGS sequence"/>
</dbReference>
<dbReference type="SUPFAM" id="SSF117281">
    <property type="entry name" value="Kelch motif"/>
    <property type="match status" value="1"/>
</dbReference>
<reference evidence="4 5" key="1">
    <citation type="submission" date="2015-08" db="EMBL/GenBank/DDBJ databases">
        <title>Next Generation Sequencing and Analysis of the Genome of Puccinia sorghi L Schw, the Causal Agent of Maize Common Rust.</title>
        <authorList>
            <person name="Rochi L."/>
            <person name="Burguener G."/>
            <person name="Darino M."/>
            <person name="Turjanski A."/>
            <person name="Kreff E."/>
            <person name="Dieguez M.J."/>
            <person name="Sacco F."/>
        </authorList>
    </citation>
    <scope>NUCLEOTIDE SEQUENCE [LARGE SCALE GENOMIC DNA]</scope>
    <source>
        <strain evidence="4 5">RO10H11247</strain>
    </source>
</reference>
<dbReference type="STRING" id="27349.A0A0L6VBI6"/>
<evidence type="ECO:0000259" key="3">
    <source>
        <dbReference type="Pfam" id="PF06588"/>
    </source>
</evidence>
<organism evidence="4 5">
    <name type="scientific">Puccinia sorghi</name>
    <dbReference type="NCBI Taxonomy" id="27349"/>
    <lineage>
        <taxon>Eukaryota</taxon>
        <taxon>Fungi</taxon>
        <taxon>Dikarya</taxon>
        <taxon>Basidiomycota</taxon>
        <taxon>Pucciniomycotina</taxon>
        <taxon>Pucciniomycetes</taxon>
        <taxon>Pucciniales</taxon>
        <taxon>Pucciniaceae</taxon>
        <taxon>Puccinia</taxon>
    </lineage>
</organism>
<protein>
    <recommendedName>
        <fullName evidence="3">Muskelin N-terminal domain-containing protein</fullName>
    </recommendedName>
</protein>
<feature type="domain" description="Muskelin N-terminal" evidence="3">
    <location>
        <begin position="198"/>
        <end position="280"/>
    </location>
</feature>
<dbReference type="InterPro" id="IPR052456">
    <property type="entry name" value="CTLH_complex_component"/>
</dbReference>
<dbReference type="InterPro" id="IPR015915">
    <property type="entry name" value="Kelch-typ_b-propeller"/>
</dbReference>
<keyword evidence="1" id="KW-0677">Repeat</keyword>
<dbReference type="AlphaFoldDB" id="A0A0L6VBI6"/>
<evidence type="ECO:0000313" key="5">
    <source>
        <dbReference type="Proteomes" id="UP000037035"/>
    </source>
</evidence>
<dbReference type="Gene3D" id="2.120.10.80">
    <property type="entry name" value="Kelch-type beta propeller"/>
    <property type="match status" value="3"/>
</dbReference>
<dbReference type="VEuPathDB" id="FungiDB:VP01_1g6"/>
<dbReference type="OrthoDB" id="10052615at2759"/>
<dbReference type="Pfam" id="PF06588">
    <property type="entry name" value="Muskelin_N"/>
    <property type="match status" value="2"/>
</dbReference>
<feature type="region of interest" description="Disordered" evidence="2">
    <location>
        <begin position="542"/>
        <end position="568"/>
    </location>
</feature>
<dbReference type="InterPro" id="IPR010565">
    <property type="entry name" value="Muskelin_N"/>
</dbReference>
<comment type="caution">
    <text evidence="4">The sequence shown here is derived from an EMBL/GenBank/DDBJ whole genome shotgun (WGS) entry which is preliminary data.</text>
</comment>
<keyword evidence="5" id="KW-1185">Reference proteome</keyword>
<sequence>MEYSAPKQLSYSIHSCSTSTPIYHPFNILDHAPNDPNSRWSGSGPTKSPPPPSTTQQTPSIPSSTTISHPLNYPGQIAKKKDYIIIDLGKPAIVQSITFGKFHRPHPCNVKLFRIWGSLAPGEGKGDFRALLAASSSSPIRPRGPPHSTGPRMELLAQGELKNDTLPETVPLRWTNDRVAWFKSPHPSPSSIIPPLPKNNSIIIPIRYIKIEPLSATGSNYNCSIWHISVQGHDDHHLVSPCLEVYEKWRASAALRLCLKHLRQTGHLEAFQALIKSATNPLQSPLLIWPSSNSIFGSPSKSENILSPTHLGPTTPEESKSTEPARFYFEHPLVSALHSALVPYLQPRSRLNDLVDSASTGPSNIRFKIPPISEAEQVVIQAALENLFDPWASAEPPTLTSQQILPLSTSSSELPGPRGGHQMCIDSKRRKIWLFGGFDGISDLGDLWVYHLEPAHLSLQQESPTPSTMMDNDLRFKDIMDSRPTLQSHDDTQTRYNRWQLISRNVKLENGPINRSCHKMVLDEMTGDLYVLGRYTERGRPVIPQASDFPRGTTNGQSPIHSGGRQMGEVSRNLQVPDTSGPSAQSEINVDEIMDDPENLPGPTSVLPSSTRRYKNDMFRFRPFKDPLSDELLNNNGRIGEWECLSQDTYAENGPELIFDHQMVLDPDRRKMYVFGGKIIQPFDSSSQESAGSSLRGNLSQYSGLFEYDLTTQTWIQLMTDAEPSATATTETQFMEVQRIIPSRMGHSLLLDKKRDCLWVLTGERDQHYYSDIWRYNFRNCQADLVDADYTHAGRHLQTSDMLKLSVAAPEAGFSQRTTFDSEADEWHMFCGLCRDRGSGEVTSKPNAKNEMMSSEFWRYSVKEGRWTKAIMKPQVDGAETPPPRFAHQMVFDDLNKTHYVFGGNPADNDNEPTRLGDFWKLKLIQPTRREALRRCLFALRRQHFIEMCAKPTDTVGALLYLQNDLSSVTNHLDEREAKLFRACTSYLLAGPGPRAPLMEEEEAHGYHLEVQYMHEDREEDYGIKLHEPYDFRNGAHSNNDDGDDFTTVENPDRYDKIRTQRTQLFQSLLKFFPTSMTEPEESLMDLIDVWGDRESLG</sequence>
<dbReference type="Gene3D" id="2.60.120.260">
    <property type="entry name" value="Galactose-binding domain-like"/>
    <property type="match status" value="1"/>
</dbReference>
<evidence type="ECO:0000256" key="2">
    <source>
        <dbReference type="SAM" id="MobiDB-lite"/>
    </source>
</evidence>
<proteinExistence type="predicted"/>
<accession>A0A0L6VBI6</accession>
<dbReference type="PANTHER" id="PTHR15526">
    <property type="entry name" value="MUSKELIN"/>
    <property type="match status" value="1"/>
</dbReference>
<dbReference type="EMBL" id="LAVV01006838">
    <property type="protein sequence ID" value="KNZ58079.1"/>
    <property type="molecule type" value="Genomic_DNA"/>
</dbReference>
<gene>
    <name evidence="4" type="ORF">VP01_1g6</name>
</gene>
<feature type="domain" description="Muskelin N-terminal" evidence="3">
    <location>
        <begin position="7"/>
        <end position="119"/>
    </location>
</feature>
<feature type="region of interest" description="Disordered" evidence="2">
    <location>
        <begin position="33"/>
        <end position="72"/>
    </location>
</feature>
<dbReference type="PANTHER" id="PTHR15526:SF5">
    <property type="entry name" value="MUSKELIN"/>
    <property type="match status" value="1"/>
</dbReference>
<name>A0A0L6VBI6_9BASI</name>
<feature type="compositionally biased region" description="Low complexity" evidence="2">
    <location>
        <begin position="54"/>
        <end position="70"/>
    </location>
</feature>